<evidence type="ECO:0000256" key="2">
    <source>
        <dbReference type="ARBA" id="ARBA00006801"/>
    </source>
</evidence>
<comment type="subcellular location">
    <subcellularLocation>
        <location evidence="1">Nucleus</location>
    </subcellularLocation>
</comment>
<dbReference type="GO" id="GO:0031490">
    <property type="term" value="F:chromatin DNA binding"/>
    <property type="evidence" value="ECO:0007669"/>
    <property type="project" value="TreeGrafter"/>
</dbReference>
<reference evidence="5 6" key="1">
    <citation type="submission" date="2022-01" db="EMBL/GenBank/DDBJ databases">
        <authorList>
            <person name="Xiong W."/>
            <person name="Schranz E."/>
        </authorList>
    </citation>
    <scope>NUCLEOTIDE SEQUENCE [LARGE SCALE GENOMIC DNA]</scope>
</reference>
<dbReference type="InterPro" id="IPR045109">
    <property type="entry name" value="LSDs-like"/>
</dbReference>
<proteinExistence type="inferred from homology"/>
<keyword evidence="6" id="KW-1185">Reference proteome</keyword>
<gene>
    <name evidence="5" type="ORF">LVIROSA_LOCUS14127</name>
</gene>
<comment type="caution">
    <text evidence="5">The sequence shown here is derived from an EMBL/GenBank/DDBJ whole genome shotgun (WGS) entry which is preliminary data.</text>
</comment>
<keyword evidence="4" id="KW-0539">Nucleus</keyword>
<organism evidence="5 6">
    <name type="scientific">Lactuca virosa</name>
    <dbReference type="NCBI Taxonomy" id="75947"/>
    <lineage>
        <taxon>Eukaryota</taxon>
        <taxon>Viridiplantae</taxon>
        <taxon>Streptophyta</taxon>
        <taxon>Embryophyta</taxon>
        <taxon>Tracheophyta</taxon>
        <taxon>Spermatophyta</taxon>
        <taxon>Magnoliopsida</taxon>
        <taxon>eudicotyledons</taxon>
        <taxon>Gunneridae</taxon>
        <taxon>Pentapetalae</taxon>
        <taxon>asterids</taxon>
        <taxon>campanulids</taxon>
        <taxon>Asterales</taxon>
        <taxon>Asteraceae</taxon>
        <taxon>Cichorioideae</taxon>
        <taxon>Cichorieae</taxon>
        <taxon>Lactucinae</taxon>
        <taxon>Lactuca</taxon>
    </lineage>
</organism>
<dbReference type="Proteomes" id="UP001157418">
    <property type="component" value="Unassembled WGS sequence"/>
</dbReference>
<name>A0AAU9MJI6_9ASTR</name>
<dbReference type="AlphaFoldDB" id="A0AAU9MJI6"/>
<dbReference type="EMBL" id="CAKMRJ010002223">
    <property type="protein sequence ID" value="CAH1427090.1"/>
    <property type="molecule type" value="Genomic_DNA"/>
</dbReference>
<comment type="similarity">
    <text evidence="2">Belongs to the JARID1 histone demethylase family.</text>
</comment>
<dbReference type="GO" id="GO:0000118">
    <property type="term" value="C:histone deacetylase complex"/>
    <property type="evidence" value="ECO:0007669"/>
    <property type="project" value="TreeGrafter"/>
</dbReference>
<keyword evidence="3" id="KW-0479">Metal-binding</keyword>
<dbReference type="Gene3D" id="2.60.120.650">
    <property type="entry name" value="Cupin"/>
    <property type="match status" value="1"/>
</dbReference>
<dbReference type="PANTHER" id="PTHR12549:SF11">
    <property type="entry name" value="LYSINE-SPECIFIC DEMETHYLASE JMJ25"/>
    <property type="match status" value="1"/>
</dbReference>
<evidence type="ECO:0000313" key="6">
    <source>
        <dbReference type="Proteomes" id="UP001157418"/>
    </source>
</evidence>
<accession>A0AAU9MJI6</accession>
<dbReference type="PANTHER" id="PTHR12549">
    <property type="entry name" value="JMJC DOMAIN-CONTAINING HISTONE DEMETHYLATION PROTEIN"/>
    <property type="match status" value="1"/>
</dbReference>
<sequence>MNKWYPNMTEEMFAERCPVCCDNCNCISCLRNVHPKVKEKIDFKPNHDQKVRYSIYILHVLFPFLKRLNEEHIKETAIKSKIQGSSLSEVQLKKVKCSLDERMCCCPSCHYDLCLQCCFELRDGNLQGNKEEVKFEFNNPGPDYLNGGKPLKVKKAAEDPAPNEKQTYDWKSLDDGRIPCPPESMGGCGLGILELMHVNQLESFSKLLEEAQKFLKMHKLEDDMRDMPEKWCSCSDADGHGVEFITSLPFKEYTHPRDGYLNFAVKLPENSLKPDMGPRTYIAYGVHQELGRGDSVTKLHFDESDVADP</sequence>
<dbReference type="GO" id="GO:0032454">
    <property type="term" value="F:histone H3K9 demethylase activity"/>
    <property type="evidence" value="ECO:0007669"/>
    <property type="project" value="InterPro"/>
</dbReference>
<evidence type="ECO:0000256" key="3">
    <source>
        <dbReference type="ARBA" id="ARBA00022723"/>
    </source>
</evidence>
<dbReference type="GO" id="GO:0000785">
    <property type="term" value="C:chromatin"/>
    <property type="evidence" value="ECO:0007669"/>
    <property type="project" value="TreeGrafter"/>
</dbReference>
<dbReference type="GO" id="GO:0006357">
    <property type="term" value="P:regulation of transcription by RNA polymerase II"/>
    <property type="evidence" value="ECO:0007669"/>
    <property type="project" value="TreeGrafter"/>
</dbReference>
<evidence type="ECO:0000256" key="1">
    <source>
        <dbReference type="ARBA" id="ARBA00004123"/>
    </source>
</evidence>
<protein>
    <recommendedName>
        <fullName evidence="7">JmjC domain-containing protein</fullName>
    </recommendedName>
</protein>
<evidence type="ECO:0008006" key="7">
    <source>
        <dbReference type="Google" id="ProtNLM"/>
    </source>
</evidence>
<evidence type="ECO:0000313" key="5">
    <source>
        <dbReference type="EMBL" id="CAH1427090.1"/>
    </source>
</evidence>
<evidence type="ECO:0000256" key="4">
    <source>
        <dbReference type="ARBA" id="ARBA00023242"/>
    </source>
</evidence>
<dbReference type="GO" id="GO:0003712">
    <property type="term" value="F:transcription coregulator activity"/>
    <property type="evidence" value="ECO:0007669"/>
    <property type="project" value="TreeGrafter"/>
</dbReference>
<dbReference type="GO" id="GO:0046872">
    <property type="term" value="F:metal ion binding"/>
    <property type="evidence" value="ECO:0007669"/>
    <property type="project" value="UniProtKB-KW"/>
</dbReference>